<sequence>HHPVSYTTGKRDTSSNTAFSHSVRHGCARRIDHGHEAHKAQVFSLEVDIICIKGKTFGVLVLWHKQVAETWKKDGGLTDSEASPATSRLRMGRDS</sequence>
<accession>A0A3Q2G7L8</accession>
<evidence type="ECO:0000313" key="2">
    <source>
        <dbReference type="Ensembl" id="ENSCVAP00000019645.1"/>
    </source>
</evidence>
<reference evidence="2" key="2">
    <citation type="submission" date="2025-09" db="UniProtKB">
        <authorList>
            <consortium name="Ensembl"/>
        </authorList>
    </citation>
    <scope>IDENTIFICATION</scope>
</reference>
<dbReference type="OMA" id="ICLEVNI"/>
<keyword evidence="3" id="KW-1185">Reference proteome</keyword>
<dbReference type="AlphaFoldDB" id="A0A3Q2G7L8"/>
<name>A0A3Q2G7L8_CYPVA</name>
<evidence type="ECO:0000256" key="1">
    <source>
        <dbReference type="SAM" id="MobiDB-lite"/>
    </source>
</evidence>
<proteinExistence type="predicted"/>
<dbReference type="Proteomes" id="UP000265020">
    <property type="component" value="Unassembled WGS sequence"/>
</dbReference>
<feature type="region of interest" description="Disordered" evidence="1">
    <location>
        <begin position="73"/>
        <end position="95"/>
    </location>
</feature>
<protein>
    <submittedName>
        <fullName evidence="2">Uncharacterized protein</fullName>
    </submittedName>
</protein>
<organism evidence="2 3">
    <name type="scientific">Cyprinodon variegatus</name>
    <name type="common">Sheepshead minnow</name>
    <dbReference type="NCBI Taxonomy" id="28743"/>
    <lineage>
        <taxon>Eukaryota</taxon>
        <taxon>Metazoa</taxon>
        <taxon>Chordata</taxon>
        <taxon>Craniata</taxon>
        <taxon>Vertebrata</taxon>
        <taxon>Euteleostomi</taxon>
        <taxon>Actinopterygii</taxon>
        <taxon>Neopterygii</taxon>
        <taxon>Teleostei</taxon>
        <taxon>Neoteleostei</taxon>
        <taxon>Acanthomorphata</taxon>
        <taxon>Ovalentaria</taxon>
        <taxon>Atherinomorphae</taxon>
        <taxon>Cyprinodontiformes</taxon>
        <taxon>Cyprinodontidae</taxon>
        <taxon>Cyprinodon</taxon>
    </lineage>
</organism>
<evidence type="ECO:0000313" key="3">
    <source>
        <dbReference type="Proteomes" id="UP000265020"/>
    </source>
</evidence>
<dbReference type="GeneTree" id="ENSGT00940000177056"/>
<reference evidence="2" key="1">
    <citation type="submission" date="2025-08" db="UniProtKB">
        <authorList>
            <consortium name="Ensembl"/>
        </authorList>
    </citation>
    <scope>IDENTIFICATION</scope>
</reference>
<dbReference type="Ensembl" id="ENSCVAT00000028867.1">
    <property type="protein sequence ID" value="ENSCVAP00000019645.1"/>
    <property type="gene ID" value="ENSCVAG00000023025.1"/>
</dbReference>